<dbReference type="PANTHER" id="PTHR38011">
    <property type="entry name" value="DIHYDROFOLATE REDUCTASE FAMILY PROTEIN (AFU_ORTHOLOGUE AFUA_8G06820)"/>
    <property type="match status" value="1"/>
</dbReference>
<comment type="function">
    <text evidence="1 14">Converts 2,5-diamino-6-(ribosylamino)-4(3h)-pyrimidinone 5'-phosphate into 5-amino-6-(ribosylamino)-2,4(1h,3h)-pyrimidinedione 5'-phosphate.</text>
</comment>
<evidence type="ECO:0000256" key="17">
    <source>
        <dbReference type="PIRSR" id="PIRSR006769-3"/>
    </source>
</evidence>
<evidence type="ECO:0000256" key="13">
    <source>
        <dbReference type="ARBA" id="ARBA00049886"/>
    </source>
</evidence>
<dbReference type="InterPro" id="IPR050765">
    <property type="entry name" value="Riboflavin_Biosynth_HTPR"/>
</dbReference>
<keyword evidence="8 14" id="KW-0862">Zinc</keyword>
<dbReference type="Pfam" id="PF01872">
    <property type="entry name" value="RibD_C"/>
    <property type="match status" value="1"/>
</dbReference>
<evidence type="ECO:0000313" key="20">
    <source>
        <dbReference type="Proteomes" id="UP000427071"/>
    </source>
</evidence>
<sequence>MLMSPEIRRALELALEAGESVRGTTSPNPPVGCAIVDSDGDIVGVGATQSPSGSGEHAEVMALRAAGDRARGASAVVTLEPCNHTGRTGPCTHALVDAGITAVYYATRDPNPLAAGGAEYLREHGVSATYLGLDVPALQFWLTGVRLGRPHVTVKMASTLDGFSAAEDGTSQWITGEKARQHAHRDRACRDAIVVGTGTVMADNPKLTARNPDGSLYPHQPQPVVIGRRPIPQGSHLDRDDVLRFESIDAALADLWERGLRDVLVEGGPRLVGSFLSAGLVDTIHSYLSPSILGGGLPAVNLGLERPTTLTDIRRFQIQHILRLGEDILIQSTVRATQKESGT</sequence>
<dbReference type="PROSITE" id="PS00903">
    <property type="entry name" value="CYT_DCMP_DEAMINASES_1"/>
    <property type="match status" value="1"/>
</dbReference>
<feature type="binding site" evidence="16">
    <location>
        <position position="266"/>
    </location>
    <ligand>
        <name>substrate</name>
    </ligand>
</feature>
<dbReference type="InterPro" id="IPR004794">
    <property type="entry name" value="Eubact_RibD"/>
</dbReference>
<evidence type="ECO:0000256" key="7">
    <source>
        <dbReference type="ARBA" id="ARBA00022723"/>
    </source>
</evidence>
<evidence type="ECO:0000259" key="18">
    <source>
        <dbReference type="PROSITE" id="PS51747"/>
    </source>
</evidence>
<dbReference type="CDD" id="cd01284">
    <property type="entry name" value="Riboflavin_deaminase-reductase"/>
    <property type="match status" value="1"/>
</dbReference>
<evidence type="ECO:0000313" key="19">
    <source>
        <dbReference type="EMBL" id="QGU02089.1"/>
    </source>
</evidence>
<feature type="binding site" evidence="16">
    <location>
        <position position="203"/>
    </location>
    <ligand>
        <name>substrate</name>
    </ligand>
</feature>
<gene>
    <name evidence="19" type="primary">ribD</name>
    <name evidence="19" type="ORF">CKALI_06100</name>
</gene>
<evidence type="ECO:0000256" key="10">
    <source>
        <dbReference type="ARBA" id="ARBA00023002"/>
    </source>
</evidence>
<dbReference type="GO" id="GO:0008835">
    <property type="term" value="F:diaminohydroxyphosphoribosylaminopyrimidine deaminase activity"/>
    <property type="evidence" value="ECO:0007669"/>
    <property type="project" value="UniProtKB-EC"/>
</dbReference>
<evidence type="ECO:0000256" key="8">
    <source>
        <dbReference type="ARBA" id="ARBA00022833"/>
    </source>
</evidence>
<keyword evidence="20" id="KW-1185">Reference proteome</keyword>
<dbReference type="InterPro" id="IPR016192">
    <property type="entry name" value="APOBEC/CMP_deaminase_Zn-bd"/>
</dbReference>
<dbReference type="Gene3D" id="3.40.430.10">
    <property type="entry name" value="Dihydrofolate Reductase, subunit A"/>
    <property type="match status" value="2"/>
</dbReference>
<comment type="pathway">
    <text evidence="2 14">Cofactor biosynthesis; riboflavin biosynthesis; 5-amino-6-(D-ribitylamino)uracil from GTP: step 2/4.</text>
</comment>
<evidence type="ECO:0000256" key="16">
    <source>
        <dbReference type="PIRSR" id="PIRSR006769-2"/>
    </source>
</evidence>
<keyword evidence="7 14" id="KW-0479">Metal-binding</keyword>
<dbReference type="InterPro" id="IPR024072">
    <property type="entry name" value="DHFR-like_dom_sf"/>
</dbReference>
<dbReference type="Proteomes" id="UP000427071">
    <property type="component" value="Chromosome"/>
</dbReference>
<comment type="cofactor">
    <cofactor evidence="14 17">
        <name>Zn(2+)</name>
        <dbReference type="ChEBI" id="CHEBI:29105"/>
    </cofactor>
    <text evidence="14 17">Binds 1 zinc ion.</text>
</comment>
<dbReference type="KEGG" id="ckw:CKALI_06100"/>
<dbReference type="Pfam" id="PF00383">
    <property type="entry name" value="dCMP_cyt_deam_1"/>
    <property type="match status" value="1"/>
</dbReference>
<dbReference type="UniPathway" id="UPA00275">
    <property type="reaction ID" value="UER00401"/>
</dbReference>
<dbReference type="InterPro" id="IPR016193">
    <property type="entry name" value="Cytidine_deaminase-like"/>
</dbReference>
<dbReference type="InterPro" id="IPR002734">
    <property type="entry name" value="RibDG_C"/>
</dbReference>
<name>A0A6B8VGG1_9CORY</name>
<evidence type="ECO:0000256" key="3">
    <source>
        <dbReference type="ARBA" id="ARBA00004910"/>
    </source>
</evidence>
<feature type="binding site" evidence="17">
    <location>
        <position position="57"/>
    </location>
    <ligand>
        <name>Zn(2+)</name>
        <dbReference type="ChEBI" id="CHEBI:29105"/>
        <note>catalytic</note>
    </ligand>
</feature>
<dbReference type="AlphaFoldDB" id="A0A6B8VGG1"/>
<organism evidence="19 20">
    <name type="scientific">Corynebacterium kalinowskii</name>
    <dbReference type="NCBI Taxonomy" id="2675216"/>
    <lineage>
        <taxon>Bacteria</taxon>
        <taxon>Bacillati</taxon>
        <taxon>Actinomycetota</taxon>
        <taxon>Actinomycetes</taxon>
        <taxon>Mycobacteriales</taxon>
        <taxon>Corynebacteriaceae</taxon>
        <taxon>Corynebacterium</taxon>
    </lineage>
</organism>
<keyword evidence="9 14" id="KW-0521">NADP</keyword>
<dbReference type="Gene3D" id="3.40.140.10">
    <property type="entry name" value="Cytidine Deaminase, domain 2"/>
    <property type="match status" value="1"/>
</dbReference>
<dbReference type="PIRSF" id="PIRSF006769">
    <property type="entry name" value="RibD"/>
    <property type="match status" value="1"/>
</dbReference>
<dbReference type="EC" id="3.5.4.26" evidence="14"/>
<evidence type="ECO:0000256" key="11">
    <source>
        <dbReference type="ARBA" id="ARBA00023268"/>
    </source>
</evidence>
<proteinExistence type="inferred from homology"/>
<dbReference type="EMBL" id="CP046452">
    <property type="protein sequence ID" value="QGU02089.1"/>
    <property type="molecule type" value="Genomic_DNA"/>
</dbReference>
<accession>A0A6B8VGG1</accession>
<keyword evidence="11" id="KW-0511">Multifunctional enzyme</keyword>
<evidence type="ECO:0000256" key="15">
    <source>
        <dbReference type="PIRSR" id="PIRSR006769-1"/>
    </source>
</evidence>
<feature type="binding site" evidence="16">
    <location>
        <position position="199"/>
    </location>
    <ligand>
        <name>NADP(+)</name>
        <dbReference type="ChEBI" id="CHEBI:58349"/>
    </ligand>
</feature>
<dbReference type="PROSITE" id="PS51747">
    <property type="entry name" value="CYT_DCMP_DEAMINASES_2"/>
    <property type="match status" value="1"/>
</dbReference>
<evidence type="ECO:0000256" key="6">
    <source>
        <dbReference type="ARBA" id="ARBA00022619"/>
    </source>
</evidence>
<feature type="binding site" evidence="17">
    <location>
        <position position="91"/>
    </location>
    <ligand>
        <name>Zn(2+)</name>
        <dbReference type="ChEBI" id="CHEBI:29105"/>
        <note>catalytic</note>
    </ligand>
</feature>
<dbReference type="SUPFAM" id="SSF53597">
    <property type="entry name" value="Dihydrofolate reductase-like"/>
    <property type="match status" value="1"/>
</dbReference>
<evidence type="ECO:0000256" key="4">
    <source>
        <dbReference type="ARBA" id="ARBA00005259"/>
    </source>
</evidence>
<feature type="active site" description="Proton donor" evidence="15">
    <location>
        <position position="59"/>
    </location>
</feature>
<evidence type="ECO:0000256" key="12">
    <source>
        <dbReference type="ARBA" id="ARBA00049861"/>
    </source>
</evidence>
<comment type="catalytic activity">
    <reaction evidence="12 14">
        <text>5-amino-6-(5-phospho-D-ribitylamino)uracil + NADP(+) = 5-amino-6-(5-phospho-D-ribosylamino)uracil + NADPH + H(+)</text>
        <dbReference type="Rhea" id="RHEA:17845"/>
        <dbReference type="ChEBI" id="CHEBI:15378"/>
        <dbReference type="ChEBI" id="CHEBI:57783"/>
        <dbReference type="ChEBI" id="CHEBI:58349"/>
        <dbReference type="ChEBI" id="CHEBI:58421"/>
        <dbReference type="ChEBI" id="CHEBI:58453"/>
        <dbReference type="EC" id="1.1.1.193"/>
    </reaction>
</comment>
<reference evidence="20" key="1">
    <citation type="submission" date="2019-11" db="EMBL/GenBank/DDBJ databases">
        <title>Complete genome sequence of Corynebacterium kalinowskii 1959, a novel Corynebacterium species isolated from soil of a small paddock in Vilsendorf, Germany.</title>
        <authorList>
            <person name="Schaffert L."/>
            <person name="Ruwe M."/>
            <person name="Milse J."/>
            <person name="Hanuschka K."/>
            <person name="Ortseifen V."/>
            <person name="Droste J."/>
            <person name="Brandt D."/>
            <person name="Schlueter L."/>
            <person name="Kutter Y."/>
            <person name="Vinke S."/>
            <person name="Viehoefer P."/>
            <person name="Jacob L."/>
            <person name="Luebke N.-C."/>
            <person name="Schulte-Berndt E."/>
            <person name="Hain C."/>
            <person name="Linder M."/>
            <person name="Schmidt P."/>
            <person name="Wollenschlaeger L."/>
            <person name="Luttermann T."/>
            <person name="Thieme E."/>
            <person name="Hassa J."/>
            <person name="Haak M."/>
            <person name="Wittchen M."/>
            <person name="Mentz A."/>
            <person name="Persicke M."/>
            <person name="Busche T."/>
            <person name="Ruckert C."/>
        </authorList>
    </citation>
    <scope>NUCLEOTIDE SEQUENCE [LARGE SCALE GENOMIC DNA]</scope>
    <source>
        <strain evidence="20">1959</strain>
    </source>
</reference>
<dbReference type="EC" id="1.1.1.193" evidence="14"/>
<dbReference type="GO" id="GO:0008270">
    <property type="term" value="F:zinc ion binding"/>
    <property type="evidence" value="ECO:0007669"/>
    <property type="project" value="InterPro"/>
</dbReference>
<feature type="binding site" evidence="17">
    <location>
        <position position="82"/>
    </location>
    <ligand>
        <name>Zn(2+)</name>
        <dbReference type="ChEBI" id="CHEBI:29105"/>
        <note>catalytic</note>
    </ligand>
</feature>
<evidence type="ECO:0000256" key="5">
    <source>
        <dbReference type="ARBA" id="ARBA00007417"/>
    </source>
</evidence>
<feature type="binding site" evidence="16">
    <location>
        <position position="171"/>
    </location>
    <ligand>
        <name>substrate</name>
    </ligand>
</feature>
<dbReference type="PANTHER" id="PTHR38011:SF7">
    <property type="entry name" value="2,5-DIAMINO-6-RIBOSYLAMINO-4(3H)-PYRIMIDINONE 5'-PHOSPHATE REDUCTASE"/>
    <property type="match status" value="1"/>
</dbReference>
<feature type="binding site" evidence="16">
    <location>
        <position position="187"/>
    </location>
    <ligand>
        <name>substrate</name>
    </ligand>
</feature>
<comment type="similarity">
    <text evidence="4 14">In the N-terminal section; belongs to the cytidine and deoxycytidylate deaminase family.</text>
</comment>
<dbReference type="SUPFAM" id="SSF53927">
    <property type="entry name" value="Cytidine deaminase-like"/>
    <property type="match status" value="1"/>
</dbReference>
<comment type="catalytic activity">
    <reaction evidence="13 14">
        <text>2,5-diamino-6-hydroxy-4-(5-phosphoribosylamino)-pyrimidine + H2O + H(+) = 5-amino-6-(5-phospho-D-ribosylamino)uracil + NH4(+)</text>
        <dbReference type="Rhea" id="RHEA:21868"/>
        <dbReference type="ChEBI" id="CHEBI:15377"/>
        <dbReference type="ChEBI" id="CHEBI:15378"/>
        <dbReference type="ChEBI" id="CHEBI:28938"/>
        <dbReference type="ChEBI" id="CHEBI:58453"/>
        <dbReference type="ChEBI" id="CHEBI:58614"/>
        <dbReference type="EC" id="3.5.4.26"/>
    </reaction>
</comment>
<feature type="binding site" evidence="16">
    <location>
        <begin position="268"/>
        <end position="274"/>
    </location>
    <ligand>
        <name>NADP(+)</name>
        <dbReference type="ChEBI" id="CHEBI:58349"/>
    </ligand>
</feature>
<feature type="binding site" evidence="16">
    <location>
        <position position="173"/>
    </location>
    <ligand>
        <name>NADP(+)</name>
        <dbReference type="ChEBI" id="CHEBI:58349"/>
    </ligand>
</feature>
<keyword evidence="6 14" id="KW-0686">Riboflavin biosynthesis</keyword>
<evidence type="ECO:0000256" key="2">
    <source>
        <dbReference type="ARBA" id="ARBA00004882"/>
    </source>
</evidence>
<keyword evidence="14" id="KW-0378">Hydrolase</keyword>
<feature type="domain" description="CMP/dCMP-type deaminase" evidence="18">
    <location>
        <begin position="5"/>
        <end position="120"/>
    </location>
</feature>
<feature type="binding site" evidence="16">
    <location>
        <position position="207"/>
    </location>
    <ligand>
        <name>substrate</name>
    </ligand>
</feature>
<dbReference type="GO" id="GO:0009231">
    <property type="term" value="P:riboflavin biosynthetic process"/>
    <property type="evidence" value="ECO:0007669"/>
    <property type="project" value="UniProtKB-UniPathway"/>
</dbReference>
<keyword evidence="10 14" id="KW-0560">Oxidoreductase</keyword>
<evidence type="ECO:0000256" key="1">
    <source>
        <dbReference type="ARBA" id="ARBA00002151"/>
    </source>
</evidence>
<dbReference type="InterPro" id="IPR002125">
    <property type="entry name" value="CMP_dCMP_dom"/>
</dbReference>
<dbReference type="NCBIfam" id="TIGR00326">
    <property type="entry name" value="eubact_ribD"/>
    <property type="match status" value="1"/>
</dbReference>
<evidence type="ECO:0000256" key="9">
    <source>
        <dbReference type="ARBA" id="ARBA00022857"/>
    </source>
</evidence>
<evidence type="ECO:0000256" key="14">
    <source>
        <dbReference type="PIRNR" id="PIRNR006769"/>
    </source>
</evidence>
<protein>
    <recommendedName>
        <fullName evidence="14">Riboflavin biosynthesis protein RibD</fullName>
    </recommendedName>
    <domain>
        <recommendedName>
            <fullName evidence="14">Diaminohydroxyphosphoribosylaminopyrimidine deaminase</fullName>
            <shortName evidence="14">DRAP deaminase</shortName>
            <ecNumber evidence="14">3.5.4.26</ecNumber>
        </recommendedName>
        <alternativeName>
            <fullName evidence="14">Riboflavin-specific deaminase</fullName>
        </alternativeName>
    </domain>
    <domain>
        <recommendedName>
            <fullName evidence="14">5-amino-6-(5-phosphoribosylamino)uracil reductase</fullName>
            <ecNumber evidence="14">1.1.1.193</ecNumber>
        </recommendedName>
        <alternativeName>
            <fullName evidence="14">HTP reductase</fullName>
        </alternativeName>
    </domain>
</protein>
<feature type="binding site" evidence="16">
    <location>
        <position position="210"/>
    </location>
    <ligand>
        <name>substrate</name>
    </ligand>
</feature>
<comment type="similarity">
    <text evidence="5 14">In the C-terminal section; belongs to the HTP reductase family.</text>
</comment>
<feature type="binding site" evidence="16">
    <location>
        <position position="157"/>
    </location>
    <ligand>
        <name>NADP(+)</name>
        <dbReference type="ChEBI" id="CHEBI:58349"/>
    </ligand>
</feature>
<dbReference type="GO" id="GO:0008703">
    <property type="term" value="F:5-amino-6-(5-phosphoribosylamino)uracil reductase activity"/>
    <property type="evidence" value="ECO:0007669"/>
    <property type="project" value="UniProtKB-EC"/>
</dbReference>
<comment type="pathway">
    <text evidence="3 14">Cofactor biosynthesis; riboflavin biosynthesis; 5-amino-6-(D-ribitylamino)uracil from GTP: step 3/4.</text>
</comment>